<reference evidence="9 10" key="1">
    <citation type="submission" date="2016-11" db="EMBL/GenBank/DDBJ databases">
        <authorList>
            <person name="Jaros S."/>
            <person name="Januszkiewicz K."/>
            <person name="Wedrychowicz H."/>
        </authorList>
    </citation>
    <scope>NUCLEOTIDE SEQUENCE [LARGE SCALE GENOMIC DNA]</scope>
    <source>
        <strain evidence="9 10">DSM 43832</strain>
    </source>
</reference>
<dbReference type="Gene3D" id="1.10.510.10">
    <property type="entry name" value="Transferase(Phosphotransferase) domain 1"/>
    <property type="match status" value="1"/>
</dbReference>
<feature type="binding site" evidence="5">
    <location>
        <position position="43"/>
    </location>
    <ligand>
        <name>ATP</name>
        <dbReference type="ChEBI" id="CHEBI:30616"/>
    </ligand>
</feature>
<accession>A0A1M6U2Y3</accession>
<evidence type="ECO:0000256" key="4">
    <source>
        <dbReference type="ARBA" id="ARBA00022840"/>
    </source>
</evidence>
<dbReference type="GO" id="GO:0004674">
    <property type="term" value="F:protein serine/threonine kinase activity"/>
    <property type="evidence" value="ECO:0007669"/>
    <property type="project" value="UniProtKB-KW"/>
</dbReference>
<dbReference type="AlphaFoldDB" id="A0A1M6U2Y3"/>
<keyword evidence="7" id="KW-1133">Transmembrane helix</keyword>
<dbReference type="PROSITE" id="PS00108">
    <property type="entry name" value="PROTEIN_KINASE_ST"/>
    <property type="match status" value="1"/>
</dbReference>
<feature type="region of interest" description="Disordered" evidence="6">
    <location>
        <begin position="269"/>
        <end position="301"/>
    </location>
</feature>
<evidence type="ECO:0000313" key="9">
    <source>
        <dbReference type="EMBL" id="SHK63625.1"/>
    </source>
</evidence>
<evidence type="ECO:0000256" key="5">
    <source>
        <dbReference type="PROSITE-ProRule" id="PRU10141"/>
    </source>
</evidence>
<evidence type="ECO:0000256" key="1">
    <source>
        <dbReference type="ARBA" id="ARBA00022679"/>
    </source>
</evidence>
<dbReference type="CDD" id="cd14014">
    <property type="entry name" value="STKc_PknB_like"/>
    <property type="match status" value="1"/>
</dbReference>
<dbReference type="PROSITE" id="PS00107">
    <property type="entry name" value="PROTEIN_KINASE_ATP"/>
    <property type="match status" value="1"/>
</dbReference>
<dbReference type="Pfam" id="PF20341">
    <property type="entry name" value="DUF6636"/>
    <property type="match status" value="1"/>
</dbReference>
<dbReference type="SUPFAM" id="SSF56112">
    <property type="entry name" value="Protein kinase-like (PK-like)"/>
    <property type="match status" value="1"/>
</dbReference>
<keyword evidence="1" id="KW-0808">Transferase</keyword>
<evidence type="ECO:0000256" key="2">
    <source>
        <dbReference type="ARBA" id="ARBA00022741"/>
    </source>
</evidence>
<keyword evidence="7" id="KW-0472">Membrane</keyword>
<dbReference type="InterPro" id="IPR008271">
    <property type="entry name" value="Ser/Thr_kinase_AS"/>
</dbReference>
<dbReference type="RefSeq" id="WP_073457416.1">
    <property type="nucleotide sequence ID" value="NZ_CALGVN010000044.1"/>
</dbReference>
<dbReference type="SMART" id="SM00220">
    <property type="entry name" value="S_TKc"/>
    <property type="match status" value="1"/>
</dbReference>
<evidence type="ECO:0000313" key="10">
    <source>
        <dbReference type="Proteomes" id="UP000184363"/>
    </source>
</evidence>
<keyword evidence="2 5" id="KW-0547">Nucleotide-binding</keyword>
<evidence type="ECO:0000256" key="6">
    <source>
        <dbReference type="SAM" id="MobiDB-lite"/>
    </source>
</evidence>
<dbReference type="STRING" id="1848.SAMN05443637_109103"/>
<dbReference type="OrthoDB" id="9762169at2"/>
<protein>
    <submittedName>
        <fullName evidence="9">Serine/threonine protein kinase</fullName>
    </submittedName>
</protein>
<dbReference type="Gene3D" id="3.30.200.20">
    <property type="entry name" value="Phosphorylase Kinase, domain 1"/>
    <property type="match status" value="1"/>
</dbReference>
<keyword evidence="3 9" id="KW-0418">Kinase</keyword>
<keyword evidence="10" id="KW-1185">Reference proteome</keyword>
<dbReference type="InterPro" id="IPR011009">
    <property type="entry name" value="Kinase-like_dom_sf"/>
</dbReference>
<evidence type="ECO:0000259" key="8">
    <source>
        <dbReference type="PROSITE" id="PS50011"/>
    </source>
</evidence>
<dbReference type="PROSITE" id="PS50011">
    <property type="entry name" value="PROTEIN_KINASE_DOM"/>
    <property type="match status" value="1"/>
</dbReference>
<organism evidence="9 10">
    <name type="scientific">Pseudonocardia thermophila</name>
    <dbReference type="NCBI Taxonomy" id="1848"/>
    <lineage>
        <taxon>Bacteria</taxon>
        <taxon>Bacillati</taxon>
        <taxon>Actinomycetota</taxon>
        <taxon>Actinomycetes</taxon>
        <taxon>Pseudonocardiales</taxon>
        <taxon>Pseudonocardiaceae</taxon>
        <taxon>Pseudonocardia</taxon>
    </lineage>
</organism>
<name>A0A1M6U2Y3_PSETH</name>
<dbReference type="GO" id="GO:0005524">
    <property type="term" value="F:ATP binding"/>
    <property type="evidence" value="ECO:0007669"/>
    <property type="project" value="UniProtKB-UniRule"/>
</dbReference>
<dbReference type="PANTHER" id="PTHR43289">
    <property type="entry name" value="MITOGEN-ACTIVATED PROTEIN KINASE KINASE KINASE 20-RELATED"/>
    <property type="match status" value="1"/>
</dbReference>
<gene>
    <name evidence="9" type="ORF">SAMN05443637_109103</name>
</gene>
<sequence length="452" mass="46854">MDPLLPTDPRTIGPFRVDGRIGAGGMGQVYRGTDPHGRRVAIKVAHAELVTDAKFRERFRREIRMASAIPPWFTAAVLAADPDASPPWLATAFVDGPSLEDRVREGGPLPSAQATQLGARLAAGLAIVHATGLVHRDLKPSNVILSSDGPRLIDFGIARGLFPAGLTGTGHLMGTPSFMSPEQAAGARDVGPPSDVFALGTLLVYAATGASPFDAPTVAGTIYKIVNTTPDLSALPEPLRSTVQRCLVRDPAARPTAVQVRDALGGAAFEPPPSVTVPLVRRPAPPEPPPERTRAPDPPPQRRRTWLIAVAALLAIVVAGAVLALRGSAGPAPVDARPGTDAVVFRSPSGNIGCRIAAGEARCDVGEHTWTVPARPADCTGAWAAGAVVTGDAPGALTCATDAIGFDGAVLGYGEAVRLDALTCVSRPSGVRCENAATLHGFTVSRTTFELF</sequence>
<dbReference type="Pfam" id="PF00069">
    <property type="entry name" value="Pkinase"/>
    <property type="match status" value="1"/>
</dbReference>
<feature type="domain" description="Protein kinase" evidence="8">
    <location>
        <begin position="15"/>
        <end position="269"/>
    </location>
</feature>
<keyword evidence="9" id="KW-0723">Serine/threonine-protein kinase</keyword>
<dbReference type="Proteomes" id="UP000184363">
    <property type="component" value="Unassembled WGS sequence"/>
</dbReference>
<dbReference type="InterPro" id="IPR046576">
    <property type="entry name" value="DUF6636"/>
</dbReference>
<keyword evidence="7" id="KW-0812">Transmembrane</keyword>
<evidence type="ECO:0000256" key="3">
    <source>
        <dbReference type="ARBA" id="ARBA00022777"/>
    </source>
</evidence>
<dbReference type="InterPro" id="IPR000719">
    <property type="entry name" value="Prot_kinase_dom"/>
</dbReference>
<feature type="transmembrane region" description="Helical" evidence="7">
    <location>
        <begin position="306"/>
        <end position="325"/>
    </location>
</feature>
<proteinExistence type="predicted"/>
<dbReference type="EMBL" id="FRAP01000009">
    <property type="protein sequence ID" value="SHK63625.1"/>
    <property type="molecule type" value="Genomic_DNA"/>
</dbReference>
<keyword evidence="4 5" id="KW-0067">ATP-binding</keyword>
<dbReference type="PANTHER" id="PTHR43289:SF34">
    <property type="entry name" value="SERINE_THREONINE-PROTEIN KINASE YBDM-RELATED"/>
    <property type="match status" value="1"/>
</dbReference>
<evidence type="ECO:0000256" key="7">
    <source>
        <dbReference type="SAM" id="Phobius"/>
    </source>
</evidence>
<dbReference type="InterPro" id="IPR017441">
    <property type="entry name" value="Protein_kinase_ATP_BS"/>
</dbReference>